<reference evidence="1" key="1">
    <citation type="submission" date="2020-05" db="EMBL/GenBank/DDBJ databases">
        <authorList>
            <person name="Delgado-Blas J."/>
        </authorList>
    </citation>
    <scope>NUCLEOTIDE SEQUENCE</scope>
    <source>
        <strain evidence="1">BB1454</strain>
    </source>
</reference>
<comment type="caution">
    <text evidence="1">The sequence shown here is derived from an EMBL/GenBank/DDBJ whole genome shotgun (WGS) entry which is preliminary data.</text>
</comment>
<organism evidence="1 2">
    <name type="scientific">Comamonas aquatica</name>
    <dbReference type="NCBI Taxonomy" id="225991"/>
    <lineage>
        <taxon>Bacteria</taxon>
        <taxon>Pseudomonadati</taxon>
        <taxon>Pseudomonadota</taxon>
        <taxon>Betaproteobacteria</taxon>
        <taxon>Burkholderiales</taxon>
        <taxon>Comamonadaceae</taxon>
        <taxon>Comamonas</taxon>
    </lineage>
</organism>
<gene>
    <name evidence="1" type="ORF">GHA_03043</name>
</gene>
<dbReference type="EMBL" id="CAHPSC010000053">
    <property type="protein sequence ID" value="CAB5704348.1"/>
    <property type="molecule type" value="Genomic_DNA"/>
</dbReference>
<protein>
    <submittedName>
        <fullName evidence="1">Uncharacterized phage-encoded protein</fullName>
    </submittedName>
</protein>
<accession>A0AA35GKG3</accession>
<proteinExistence type="predicted"/>
<evidence type="ECO:0000313" key="2">
    <source>
        <dbReference type="Proteomes" id="UP000834458"/>
    </source>
</evidence>
<dbReference type="RefSeq" id="WP_234688157.1">
    <property type="nucleotide sequence ID" value="NZ_CAHPSC010000053.1"/>
</dbReference>
<evidence type="ECO:0000313" key="1">
    <source>
        <dbReference type="EMBL" id="CAB5704348.1"/>
    </source>
</evidence>
<name>A0AA35GKG3_9BURK</name>
<dbReference type="Proteomes" id="UP000834458">
    <property type="component" value="Unassembled WGS sequence"/>
</dbReference>
<dbReference type="AlphaFoldDB" id="A0AA35GKG3"/>
<sequence length="183" mass="20289">MTQSSQELSLHGSRCDSLISRAYLTCDRHLCNNALRSRKPEARKFAKWVTSEVLPSIRQTGSYGQPAYDPDQVALAHRAALVATAQVYQSVFEAVMQGKDWQLNRYMLRFDVTAEDGTVARVKAVDRNAYVLPLDRFHSAVEDSICVDAQTLTQLASTCTARLGRMAARNAVAAPQQGSLQLR</sequence>